<protein>
    <recommendedName>
        <fullName evidence="6">UBX domain-containing protein 6</fullName>
    </recommendedName>
    <alternativeName>
        <fullName evidence="7">UBX domain-containing protein 1</fullName>
    </alternativeName>
</protein>
<dbReference type="GO" id="GO:0005737">
    <property type="term" value="C:cytoplasm"/>
    <property type="evidence" value="ECO:0007669"/>
    <property type="project" value="TreeGrafter"/>
</dbReference>
<dbReference type="GO" id="GO:0006950">
    <property type="term" value="P:response to stress"/>
    <property type="evidence" value="ECO:0007669"/>
    <property type="project" value="UniProtKB-ARBA"/>
</dbReference>
<dbReference type="Gene3D" id="3.10.20.90">
    <property type="entry name" value="Phosphatidylinositol 3-kinase Catalytic Subunit, Chain A, domain 1"/>
    <property type="match status" value="1"/>
</dbReference>
<dbReference type="InterPro" id="IPR042774">
    <property type="entry name" value="UBXN6_PUB"/>
</dbReference>
<dbReference type="PANTHER" id="PTHR23153">
    <property type="entry name" value="UBX-RELATED"/>
    <property type="match status" value="1"/>
</dbReference>
<feature type="domain" description="UBX" evidence="9">
    <location>
        <begin position="330"/>
        <end position="379"/>
    </location>
</feature>
<dbReference type="SMART" id="SM00580">
    <property type="entry name" value="PUG"/>
    <property type="match status" value="1"/>
</dbReference>
<name>A0A8C2A4G1_CYPCA</name>
<dbReference type="Proteomes" id="UP000694700">
    <property type="component" value="Unplaced"/>
</dbReference>
<dbReference type="FunFam" id="3.10.20.90:FF:000185">
    <property type="entry name" value="UBX domain-containing protein 6"/>
    <property type="match status" value="1"/>
</dbReference>
<evidence type="ECO:0000313" key="12">
    <source>
        <dbReference type="Proteomes" id="UP000694700"/>
    </source>
</evidence>
<evidence type="ECO:0000256" key="7">
    <source>
        <dbReference type="ARBA" id="ARBA00075815"/>
    </source>
</evidence>
<dbReference type="InterPro" id="IPR036339">
    <property type="entry name" value="PUB-like_dom_sf"/>
</dbReference>
<comment type="subunit">
    <text evidence="5">Interacts with VCP through the PUB domain (via C-terminus) and VIM motif (via N-terminus); the interaction is direct. Forms a ternary complex with CAV1 and VCP. Interacts with SYVN1. Interacts with HERPUD1. Interacts with VCPKMT. May interact with DERL1. Interacts with PLAA, VCP and YOD1; may form a complex involved in macroautophagy. Interacts with LMAN1.</text>
</comment>
<sequence>MKKFFDDIKKDIKFKSAGPGKKLTDDGSSSKPQAPKAPHRAPRKTPTEGAERAGAAALARIEHQHRPVLKTSQDAIRNQVKRELEAEAAATAASLKNTDVEGSGVPQKDLSCFSVSGVFFICPLTGKTLRKTEREMHIKEAILMRFSEDAIEASIMMIQTFNKDKEKVKAALDIISKYVENICKNPTEEKYRKIKLSNKVFQEKVSVIEGSREYLQALGFESTTLQLDGEDRTEEFLVLPAQESEALEQLKVHLERLQKGEPVRAKLDRQTQVFRPSKHATHFELPPDFYNLTAEELKREQQLKSEIVERNTMLRTKAMREKDEQRERRKYNYALLRVRLPDENILQGTFLAWERVAALYQFVRDSLENGWQPFELMAPGGQKLKEEELALNECNLVGQIQTSTMFHSIENDHYLNQTCFHLPGPSSSADLLVGCCSAGRHRCSWRKDCCSAQSSTVREHQDPELNV</sequence>
<evidence type="ECO:0000256" key="8">
    <source>
        <dbReference type="SAM" id="MobiDB-lite"/>
    </source>
</evidence>
<proteinExistence type="predicted"/>
<accession>A0A8C2A4G1</accession>
<evidence type="ECO:0000259" key="9">
    <source>
        <dbReference type="Pfam" id="PF00789"/>
    </source>
</evidence>
<feature type="region of interest" description="Disordered" evidence="8">
    <location>
        <begin position="15"/>
        <end position="54"/>
    </location>
</feature>
<dbReference type="Pfam" id="PF09409">
    <property type="entry name" value="PUB"/>
    <property type="match status" value="1"/>
</dbReference>
<dbReference type="CDD" id="cd16119">
    <property type="entry name" value="UBX_UBXN6"/>
    <property type="match status" value="1"/>
</dbReference>
<dbReference type="Gene3D" id="1.20.58.2190">
    <property type="match status" value="1"/>
</dbReference>
<evidence type="ECO:0000256" key="2">
    <source>
        <dbReference type="ARBA" id="ARBA00022786"/>
    </source>
</evidence>
<evidence type="ECO:0000256" key="5">
    <source>
        <dbReference type="ARBA" id="ARBA00065525"/>
    </source>
</evidence>
<dbReference type="InterPro" id="IPR029071">
    <property type="entry name" value="Ubiquitin-like_domsf"/>
</dbReference>
<keyword evidence="3" id="KW-0472">Membrane</keyword>
<dbReference type="CDD" id="cd10460">
    <property type="entry name" value="PUB_UBXD1"/>
    <property type="match status" value="1"/>
</dbReference>
<evidence type="ECO:0000259" key="10">
    <source>
        <dbReference type="Pfam" id="PF09409"/>
    </source>
</evidence>
<dbReference type="AlphaFoldDB" id="A0A8C2A4G1"/>
<organism evidence="11 12">
    <name type="scientific">Cyprinus carpio</name>
    <name type="common">Common carp</name>
    <dbReference type="NCBI Taxonomy" id="7962"/>
    <lineage>
        <taxon>Eukaryota</taxon>
        <taxon>Metazoa</taxon>
        <taxon>Chordata</taxon>
        <taxon>Craniata</taxon>
        <taxon>Vertebrata</taxon>
        <taxon>Euteleostomi</taxon>
        <taxon>Actinopterygii</taxon>
        <taxon>Neopterygii</taxon>
        <taxon>Teleostei</taxon>
        <taxon>Ostariophysi</taxon>
        <taxon>Cypriniformes</taxon>
        <taxon>Cyprinidae</taxon>
        <taxon>Cyprininae</taxon>
        <taxon>Cyprinus</taxon>
    </lineage>
</organism>
<reference evidence="11" key="1">
    <citation type="submission" date="2025-08" db="UniProtKB">
        <authorList>
            <consortium name="Ensembl"/>
        </authorList>
    </citation>
    <scope>IDENTIFICATION</scope>
</reference>
<dbReference type="PANTHER" id="PTHR23153:SF38">
    <property type="entry name" value="UBX DOMAIN-CONTAINING PROTEIN 6"/>
    <property type="match status" value="1"/>
</dbReference>
<dbReference type="Pfam" id="PF00789">
    <property type="entry name" value="UBX"/>
    <property type="match status" value="1"/>
</dbReference>
<dbReference type="SUPFAM" id="SSF143503">
    <property type="entry name" value="PUG domain-like"/>
    <property type="match status" value="1"/>
</dbReference>
<keyword evidence="2" id="KW-0833">Ubl conjugation pathway</keyword>
<dbReference type="Ensembl" id="ENSCCRT00015103194.1">
    <property type="protein sequence ID" value="ENSCCRP00015099958.1"/>
    <property type="gene ID" value="ENSCCRG00015040133.1"/>
</dbReference>
<dbReference type="InterPro" id="IPR001012">
    <property type="entry name" value="UBX_dom"/>
</dbReference>
<evidence type="ECO:0000313" key="11">
    <source>
        <dbReference type="Ensembl" id="ENSCCRP00015099958.1"/>
    </source>
</evidence>
<dbReference type="InterPro" id="IPR018997">
    <property type="entry name" value="PUB_domain"/>
</dbReference>
<comment type="subcellular location">
    <subcellularLocation>
        <location evidence="1">Membrane</location>
        <topology evidence="1">Peripheral membrane protein</topology>
    </subcellularLocation>
</comment>
<comment type="function">
    <text evidence="4">May negatively regulate the ATPase activity of VCP, an ATP-driven segregase that associates with different cofactors to control a wide variety of cellular processes. As a cofactor of VCP, it may play a role in the transport of CAV1 to lysosomes for degradation. It may also play a role in endoplasmic reticulum-associated degradation (ERAD) of misfolded proteins. Together with VCP and other cofactors, it may play a role in macroautophagy, regulating for instance the clearance of damaged lysosomes.</text>
</comment>
<feature type="domain" description="PUB" evidence="10">
    <location>
        <begin position="165"/>
        <end position="250"/>
    </location>
</feature>
<dbReference type="SUPFAM" id="SSF54236">
    <property type="entry name" value="Ubiquitin-like"/>
    <property type="match status" value="1"/>
</dbReference>
<evidence type="ECO:0000256" key="1">
    <source>
        <dbReference type="ARBA" id="ARBA00004170"/>
    </source>
</evidence>
<evidence type="ECO:0000256" key="4">
    <source>
        <dbReference type="ARBA" id="ARBA00059509"/>
    </source>
</evidence>
<evidence type="ECO:0000256" key="6">
    <source>
        <dbReference type="ARBA" id="ARBA00070523"/>
    </source>
</evidence>
<dbReference type="GO" id="GO:0016020">
    <property type="term" value="C:membrane"/>
    <property type="evidence" value="ECO:0007669"/>
    <property type="project" value="UniProtKB-SubCell"/>
</dbReference>
<evidence type="ECO:0000256" key="3">
    <source>
        <dbReference type="ARBA" id="ARBA00023136"/>
    </source>
</evidence>